<evidence type="ECO:0000256" key="3">
    <source>
        <dbReference type="ARBA" id="ARBA00023002"/>
    </source>
</evidence>
<reference evidence="4 5" key="1">
    <citation type="submission" date="2018-06" db="EMBL/GenBank/DDBJ databases">
        <title>Complete Genomes of Monosporascus.</title>
        <authorList>
            <person name="Robinson A.J."/>
            <person name="Natvig D.O."/>
        </authorList>
    </citation>
    <scope>NUCLEOTIDE SEQUENCE [LARGE SCALE GENOMIC DNA]</scope>
    <source>
        <strain evidence="4 5">CBS 609.92</strain>
    </source>
</reference>
<dbReference type="PRINTS" id="PR00080">
    <property type="entry name" value="SDRFAMILY"/>
</dbReference>
<evidence type="ECO:0000256" key="2">
    <source>
        <dbReference type="ARBA" id="ARBA00022857"/>
    </source>
</evidence>
<dbReference type="Proteomes" id="UP000294003">
    <property type="component" value="Unassembled WGS sequence"/>
</dbReference>
<dbReference type="PANTHER" id="PTHR24321">
    <property type="entry name" value="DEHYDROGENASES, SHORT CHAIN"/>
    <property type="match status" value="1"/>
</dbReference>
<dbReference type="EMBL" id="QJNS01000251">
    <property type="protein sequence ID" value="RYO81439.1"/>
    <property type="molecule type" value="Genomic_DNA"/>
</dbReference>
<evidence type="ECO:0000313" key="4">
    <source>
        <dbReference type="EMBL" id="RYO81439.1"/>
    </source>
</evidence>
<keyword evidence="2" id="KW-0521">NADP</keyword>
<dbReference type="PANTHER" id="PTHR24321:SF8">
    <property type="entry name" value="ESTRADIOL 17-BETA-DEHYDROGENASE 8-RELATED"/>
    <property type="match status" value="1"/>
</dbReference>
<protein>
    <submittedName>
        <fullName evidence="4">Uncharacterized protein</fullName>
    </submittedName>
</protein>
<dbReference type="InterPro" id="IPR002347">
    <property type="entry name" value="SDR_fam"/>
</dbReference>
<evidence type="ECO:0000313" key="5">
    <source>
        <dbReference type="Proteomes" id="UP000294003"/>
    </source>
</evidence>
<dbReference type="PROSITE" id="PS00061">
    <property type="entry name" value="ADH_SHORT"/>
    <property type="match status" value="1"/>
</dbReference>
<gene>
    <name evidence="4" type="ORF">DL762_007111</name>
</gene>
<keyword evidence="5" id="KW-1185">Reference proteome</keyword>
<dbReference type="Gene3D" id="3.40.50.720">
    <property type="entry name" value="NAD(P)-binding Rossmann-like Domain"/>
    <property type="match status" value="1"/>
</dbReference>
<evidence type="ECO:0000256" key="1">
    <source>
        <dbReference type="ARBA" id="ARBA00006484"/>
    </source>
</evidence>
<dbReference type="CDD" id="cd05233">
    <property type="entry name" value="SDR_c"/>
    <property type="match status" value="1"/>
</dbReference>
<comment type="similarity">
    <text evidence="1">Belongs to the short-chain dehydrogenases/reductases (SDR) family.</text>
</comment>
<name>A0ABY0H053_9PEZI</name>
<proteinExistence type="inferred from homology"/>
<keyword evidence="3" id="KW-0560">Oxidoreductase</keyword>
<dbReference type="PRINTS" id="PR00081">
    <property type="entry name" value="GDHRDH"/>
</dbReference>
<dbReference type="InterPro" id="IPR036291">
    <property type="entry name" value="NAD(P)-bd_dom_sf"/>
</dbReference>
<accession>A0ABY0H053</accession>
<dbReference type="Pfam" id="PF13561">
    <property type="entry name" value="adh_short_C2"/>
    <property type="match status" value="1"/>
</dbReference>
<dbReference type="InterPro" id="IPR020904">
    <property type="entry name" value="Sc_DH/Rdtase_CS"/>
</dbReference>
<sequence>MARFSGKIALVTSAASGSGAAIVRRLVADGARVIAADVAGHDALAAELGDQVIPRYLNAAEDASVHALEAWIRQEFGRIDILCNNSGIGGTRAPIHEMSIDSADEVWRVNIRGAYLVLQSALRIMLENKGGSVVITASVVGMRATPNASPYVMAKGAAVMMTRCAAIEYAAHGIRVNAVAPGPVNVPIVQKLGESTKSDLLSQIPQGRFAEPQEVASLVAFLADDQEASHVTGQVWCVDGGRTAA</sequence>
<comment type="caution">
    <text evidence="4">The sequence shown here is derived from an EMBL/GenBank/DDBJ whole genome shotgun (WGS) entry which is preliminary data.</text>
</comment>
<organism evidence="4 5">
    <name type="scientific">Monosporascus cannonballus</name>
    <dbReference type="NCBI Taxonomy" id="155416"/>
    <lineage>
        <taxon>Eukaryota</taxon>
        <taxon>Fungi</taxon>
        <taxon>Dikarya</taxon>
        <taxon>Ascomycota</taxon>
        <taxon>Pezizomycotina</taxon>
        <taxon>Sordariomycetes</taxon>
        <taxon>Xylariomycetidae</taxon>
        <taxon>Xylariales</taxon>
        <taxon>Xylariales incertae sedis</taxon>
        <taxon>Monosporascus</taxon>
    </lineage>
</organism>
<dbReference type="SUPFAM" id="SSF51735">
    <property type="entry name" value="NAD(P)-binding Rossmann-fold domains"/>
    <property type="match status" value="1"/>
</dbReference>